<dbReference type="EMBL" id="JBHSMG010000002">
    <property type="protein sequence ID" value="MFC5502575.1"/>
    <property type="molecule type" value="Genomic_DNA"/>
</dbReference>
<proteinExistence type="predicted"/>
<dbReference type="RefSeq" id="WP_386740266.1">
    <property type="nucleotide sequence ID" value="NZ_JBHSMG010000002.1"/>
</dbReference>
<evidence type="ECO:0000313" key="2">
    <source>
        <dbReference type="EMBL" id="MFC5502575.1"/>
    </source>
</evidence>
<evidence type="ECO:0000313" key="3">
    <source>
        <dbReference type="Proteomes" id="UP001596039"/>
    </source>
</evidence>
<feature type="transmembrane region" description="Helical" evidence="1">
    <location>
        <begin position="68"/>
        <end position="88"/>
    </location>
</feature>
<keyword evidence="1" id="KW-0472">Membrane</keyword>
<keyword evidence="1" id="KW-1133">Transmembrane helix</keyword>
<gene>
    <name evidence="2" type="ORF">ACFPJ4_10020</name>
</gene>
<keyword evidence="1" id="KW-0812">Transmembrane</keyword>
<comment type="caution">
    <text evidence="2">The sequence shown here is derived from an EMBL/GenBank/DDBJ whole genome shotgun (WGS) entry which is preliminary data.</text>
</comment>
<evidence type="ECO:0000256" key="1">
    <source>
        <dbReference type="SAM" id="Phobius"/>
    </source>
</evidence>
<protein>
    <recommendedName>
        <fullName evidence="4">Integral membrane protein</fullName>
    </recommendedName>
</protein>
<evidence type="ECO:0008006" key="4">
    <source>
        <dbReference type="Google" id="ProtNLM"/>
    </source>
</evidence>
<accession>A0ABW0NR73</accession>
<keyword evidence="3" id="KW-1185">Reference proteome</keyword>
<feature type="transmembrane region" description="Helical" evidence="1">
    <location>
        <begin position="34"/>
        <end position="56"/>
    </location>
</feature>
<organism evidence="2 3">
    <name type="scientific">Lysinimonas soli</name>
    <dbReference type="NCBI Taxonomy" id="1074233"/>
    <lineage>
        <taxon>Bacteria</taxon>
        <taxon>Bacillati</taxon>
        <taxon>Actinomycetota</taxon>
        <taxon>Actinomycetes</taxon>
        <taxon>Micrococcales</taxon>
        <taxon>Microbacteriaceae</taxon>
        <taxon>Lysinimonas</taxon>
    </lineage>
</organism>
<sequence length="122" mass="12108">MDEPTPAAPSVAAPVEGLEPGMTILRRVRRPRRWPGIAASVLALLMLVATGSAIAVASGGRFAISTGLAYLAIALSAAAVVVGIVAIVGRWSRGAGIVGVIVAVLGNPLVLLYGLTALGGTG</sequence>
<feature type="transmembrane region" description="Helical" evidence="1">
    <location>
        <begin position="95"/>
        <end position="115"/>
    </location>
</feature>
<dbReference type="Proteomes" id="UP001596039">
    <property type="component" value="Unassembled WGS sequence"/>
</dbReference>
<name>A0ABW0NR73_9MICO</name>
<reference evidence="3" key="1">
    <citation type="journal article" date="2019" name="Int. J. Syst. Evol. Microbiol.">
        <title>The Global Catalogue of Microorganisms (GCM) 10K type strain sequencing project: providing services to taxonomists for standard genome sequencing and annotation.</title>
        <authorList>
            <consortium name="The Broad Institute Genomics Platform"/>
            <consortium name="The Broad Institute Genome Sequencing Center for Infectious Disease"/>
            <person name="Wu L."/>
            <person name="Ma J."/>
        </authorList>
    </citation>
    <scope>NUCLEOTIDE SEQUENCE [LARGE SCALE GENOMIC DNA]</scope>
    <source>
        <strain evidence="3">CGMCC 4.6997</strain>
    </source>
</reference>